<feature type="domain" description="pPIWI-RE RNaseH" evidence="3">
    <location>
        <begin position="629"/>
        <end position="939"/>
    </location>
</feature>
<gene>
    <name evidence="6" type="ORF">XH99_28890</name>
</gene>
<protein>
    <recommendedName>
        <fullName evidence="8">DUF3893 domain-containing protein</fullName>
    </recommendedName>
</protein>
<keyword evidence="1" id="KW-0175">Coiled coil</keyword>
<dbReference type="InterPro" id="IPR049945">
    <property type="entry name" value="AAA_22"/>
</dbReference>
<keyword evidence="7" id="KW-1185">Reference proteome</keyword>
<dbReference type="InterPro" id="IPR040496">
    <property type="entry name" value="MID_pPIWI_RE"/>
</dbReference>
<feature type="coiled-coil region" evidence="1">
    <location>
        <begin position="1436"/>
        <end position="1482"/>
    </location>
</feature>
<feature type="domain" description="Prokaryotic pPIWI-RE MID" evidence="5">
    <location>
        <begin position="519"/>
        <end position="612"/>
    </location>
</feature>
<dbReference type="Pfam" id="PF13401">
    <property type="entry name" value="AAA_22"/>
    <property type="match status" value="1"/>
</dbReference>
<feature type="compositionally biased region" description="Acidic residues" evidence="2">
    <location>
        <begin position="947"/>
        <end position="968"/>
    </location>
</feature>
<comment type="caution">
    <text evidence="6">The sequence shown here is derived from an EMBL/GenBank/DDBJ whole genome shotgun (WGS) entry which is preliminary data.</text>
</comment>
<name>A0A4Q0RWU9_9BRAD</name>
<dbReference type="RefSeq" id="WP_128921302.1">
    <property type="nucleotide sequence ID" value="NZ_LBJQ01000089.1"/>
</dbReference>
<evidence type="ECO:0000313" key="7">
    <source>
        <dbReference type="Proteomes" id="UP000289546"/>
    </source>
</evidence>
<evidence type="ECO:0008006" key="8">
    <source>
        <dbReference type="Google" id="ProtNLM"/>
    </source>
</evidence>
<feature type="domain" description="ORC1/DEAH AAA+ ATPase" evidence="4">
    <location>
        <begin position="2420"/>
        <end position="2545"/>
    </location>
</feature>
<evidence type="ECO:0000313" key="6">
    <source>
        <dbReference type="EMBL" id="RXH24108.1"/>
    </source>
</evidence>
<evidence type="ECO:0000256" key="1">
    <source>
        <dbReference type="SAM" id="Coils"/>
    </source>
</evidence>
<evidence type="ECO:0000256" key="2">
    <source>
        <dbReference type="SAM" id="MobiDB-lite"/>
    </source>
</evidence>
<dbReference type="InterPro" id="IPR024996">
    <property type="entry name" value="RNaseH_pPIWI_RE"/>
</dbReference>
<dbReference type="Proteomes" id="UP000289546">
    <property type="component" value="Unassembled WGS sequence"/>
</dbReference>
<accession>A0A4Q0RWU9</accession>
<proteinExistence type="predicted"/>
<evidence type="ECO:0000259" key="3">
    <source>
        <dbReference type="Pfam" id="PF13032"/>
    </source>
</evidence>
<sequence length="3104" mass="341428">MTDEETLFVRSYGDQTILENAFVWRGLPPSTPSPVPPLRFGWASTTRDLLKRIARNAVETKKAEGKELPYSDLRAALQARLAGLVLLDSRFSRADDAPLFAATGEVGEIEDAAHRSFAAWIQLTLRPWAERLGTDCGDIDLLEEKGRRRELFAKLPAPPVPEPTNVPDALRSDFRQYADVLLAIVASSLEGTELFEGLGPVHRVLDREYGNSIAFETWPSALAGGDDLFSMVALVSVETRPSSRLPFLVIKAAKRIWCREFPPANRLSGRRRISVRVLARNSPARAVTFSVRLEKGLPKTQLNAIVYEASRDSGESFVEDLTSLVASRGRAPDLFVGVPFRYGYRPEPKIAAGVTLQDQVDLFRKVQERIGALGFQEPRLREVNAKIKRPKESHDQATLHNLINHHFGRVEEQDVPARVEELFGAPEKKRRGREAPAKTVPLEPLVQANRERLDKAFGKDVPIDLMFVCRREEEGRLFASVVSLIFGDRVNVVRHAMPAGVHGTRQQLDGDVRNTRLKRAAARRAAWLPLADRIRSGFPRAPVIIQAALKYDGKDEDEVNKSVGRNTLATVAGSNVQYLLPPAAGHAAEYMHRIQAALYDLLFGHAGLGPVPAPIVEAAFVDAPRPRTIVGISIVSQAGSRTGRPEGATIAAAMKTDVATGRISGRLGFLRNGAMDTGKFEALSKTLVAVAASGITSLGDKQPERRSNFLAFVRRVVDEVAAEDPNALVLVDSTSARSLWPWLSDENISSDVYLEDVAAAPPSSWKGIRFVRVREGAAGRLSVLTERKWTPVTREGVPVADAVEEAYATAAERLIESLPEGNARARHYLTAHGFDMRNRGARGQSVYRGKAGFQKFGASTPAKSSVGKKILMRRAQVKPWDMPSRIPVTLEVTVLPSQAGDEDAIAALVAGLRNGYAHTGDGTFLPAPLSFKSKITDYMDQYGTGAVEDEPEPDPIDDGDDRRDEDETVDVSADVIGYAETRRWFEGTVDVAGDEIPDFEHEPEEPVDPKPQVRAQDPSVLLRLPKAQPSAVGPVADTSIKVPAMLEAPKSVSAAESTRPDQIPLELEDLVTLLRSPSAPLPVFATEEFLSKAIHIVPRDTRLMHEDREWIRKATGYPWPEERPSVDDMPRLYEEALRYPAFAIVFQHQFFPDDNNRGGRGLPMNQIIVKNNDAWKRVRKMGSIPKGVSGVPFLRILHCVQNGCEKDPQLAEALGLPGHDAWGARCSAATDGLEKLEAEGGDWADLAKYLRAVFGPFRQFGPDRTIGEVMEEVVIPQAMKQVQVKAAQAVESAELALSAKVPEADLPVIEEVENSREPVEDRSAIENAWRSECERLVALAGAVSSIEPMEAGDTIDAIKTSLSVLEDLKGRAARLVPAKVSTAELHLNLQRLTAKAADSLNSLLGESLTAPHLLSRLFHLPIEASESQLAAAESFRAQAEAAMAEADEGAENIKRLEATLPLKAARAQAVALDEDRERALQRVLDYVGAAIDVFLDEPDAEASTPPASSKPTVAVPIENASAAAAGPPAASASVLLQPTEIVAPSPPEHLGDVGMLDVNVVDELPAALPAPEVVIDATEEVAEDPLLKEISERLDALFAAGEFGLAYHLRRCAKSVLPPSPDIYTEDELRLAAADGRAMGLSGQDVQFLTTARSEALSVAQSLAGLDDDRSIARLTMLLAGAIPAALFRPDDGAAVSLVDTITSAKPFEHLRGAYTIVEENRRFNFPLTAANLMAVEAHARESSFVGDAVASIKDTVIGLRSTKFRFQYGERIKAELLQPKGLLGRLLSNLTDTSHDVAREVSEKLRNREEILRLVETIDPDGSTQEVDLQARERIFAALSRVGQQCADLVRALEGLAALRKSAQRLETVKRLRDRALAEIEAALANPRAEAPPLTAAAAMHSLAILSSIRDILKGRSSSDRNVPPLAVGLHTPLLWLPNMTWTGGWTPSPYNEERILQEIMNAKVPLKGADPAGAVVSAFEARRAESAFVPAYMLVNVAHWFGVSEATAESLRAKLDADRETKKNQVKSRLATAERMIERMRRMAVGSLDQSARLKETLSTINPNNLPAELSPSFLPETLAGDRVEDFNSAFARIREVESEAQREFDKSAAEFAGRIAVLDEEKKLDRQTGIELRNLLERREFTTLADWLNMLRTGAPRRQNLPSGTLNVRLAEFNRLLPLQQLSAVDLLQAARAMDEGRAYGPLDYSHLEPEQRQQAANIARSLLPALKRHIKAASGSQMREALQTVVSQLLFEVTKLDADEVLTKVKQQVYVFDAKVKLPSVDFKSLLLPEFGSLTQGAWRICVATSTTPQPALLDLAEGAAPRGVLLIYLGALNQERRKNLRLELFRRRKSMLVVDEALVTVALADKSDHRRAVLEIAQGYSGADPYRDYNRSAVPPEMFKGRSWERSAIEHSFGSHIVFGGRRLGKTALLRQIHATPPANAIFAYVDVDSVVDASNAFEQMSRRISIFSAPVRSEDEFIATITTWLDEDERRRLLLLIDEADNFVRSESETNFRCIRALLRLMADTGNRFKFVLAGLHNVSRAARTDNSPLVHISNNPLKIGPLLDEDVDDAEFLVRGPLAAMGFEFEKREDAWRILSFTNYYPVLIQVFCEELLRIIHDRVEQTNRLPDLISTTLVEQALESADVRGKLFATFEKTINSIEGRYELLTYILAARELVDHGSGMSAEGMTPAEVAERATEYWPAAFPRGSEPIEIEYLLEEMEGFGIARHTYSGGFALRSRSLLELMAYDEADLTRKLEQYRTKRRPDRIFDPKNNRRILAKPLSTVDSNGHLSPLTNGQEADLLSPFAPAAGVKPDGSPISTSAHGIGVVFGTEYAGVRYVEAALMDAERTRDGLVEVEPRTYETKKDLFDDAKRQSRFGKPRVLVVSSKTHWRSDWILEAERLGRVRKGEVRIVFVGDQIHASAWSKDTALLKRIQPQIKLARLRPVTRSYLGGRLESLQLSGDLVDRILQATGGWSETVGPLLRAISDQPSQASVLIDVEKQTVLGSPGLYDRLGIPAELVSFFRELAQYADGSVITYRDFQHLCTTDGRKIVPGVLAVYCDVLGIISFSPDQSGNRGLHKVDLNPLVHAALLRSE</sequence>
<dbReference type="SUPFAM" id="SSF52540">
    <property type="entry name" value="P-loop containing nucleoside triphosphate hydrolases"/>
    <property type="match status" value="1"/>
</dbReference>
<evidence type="ECO:0000259" key="4">
    <source>
        <dbReference type="Pfam" id="PF13401"/>
    </source>
</evidence>
<organism evidence="6 7">
    <name type="scientific">Bradyrhizobium nanningense</name>
    <dbReference type="NCBI Taxonomy" id="1325118"/>
    <lineage>
        <taxon>Bacteria</taxon>
        <taxon>Pseudomonadati</taxon>
        <taxon>Pseudomonadota</taxon>
        <taxon>Alphaproteobacteria</taxon>
        <taxon>Hyphomicrobiales</taxon>
        <taxon>Nitrobacteraceae</taxon>
        <taxon>Bradyrhizobium</taxon>
    </lineage>
</organism>
<dbReference type="Pfam" id="PF18157">
    <property type="entry name" value="MID_pPIWI_RE"/>
    <property type="match status" value="1"/>
</dbReference>
<evidence type="ECO:0000259" key="5">
    <source>
        <dbReference type="Pfam" id="PF18157"/>
    </source>
</evidence>
<dbReference type="Gene3D" id="3.40.50.300">
    <property type="entry name" value="P-loop containing nucleotide triphosphate hydrolases"/>
    <property type="match status" value="1"/>
</dbReference>
<dbReference type="InterPro" id="IPR027417">
    <property type="entry name" value="P-loop_NTPase"/>
</dbReference>
<dbReference type="Pfam" id="PF13032">
    <property type="entry name" value="RNaseH_pPIWI_RE"/>
    <property type="match status" value="1"/>
</dbReference>
<dbReference type="GO" id="GO:0016887">
    <property type="term" value="F:ATP hydrolysis activity"/>
    <property type="evidence" value="ECO:0007669"/>
    <property type="project" value="InterPro"/>
</dbReference>
<feature type="region of interest" description="Disordered" evidence="2">
    <location>
        <begin position="943"/>
        <end position="968"/>
    </location>
</feature>
<reference evidence="6 7" key="1">
    <citation type="submission" date="2015-04" db="EMBL/GenBank/DDBJ databases">
        <title>Comparative genomics of rhizobia nodulating Arachis hypogaea in China.</title>
        <authorList>
            <person name="Li Y."/>
        </authorList>
    </citation>
    <scope>NUCLEOTIDE SEQUENCE [LARGE SCALE GENOMIC DNA]</scope>
    <source>
        <strain evidence="6 7">CCBAU 51757</strain>
    </source>
</reference>
<dbReference type="EMBL" id="LBJQ01000089">
    <property type="protein sequence ID" value="RXH24108.1"/>
    <property type="molecule type" value="Genomic_DNA"/>
</dbReference>